<dbReference type="Gene3D" id="1.10.390.10">
    <property type="entry name" value="Neutral Protease Domain 2"/>
    <property type="match status" value="1"/>
</dbReference>
<dbReference type="InterPro" id="IPR014782">
    <property type="entry name" value="Peptidase_M1_dom"/>
</dbReference>
<dbReference type="GO" id="GO:0005615">
    <property type="term" value="C:extracellular space"/>
    <property type="evidence" value="ECO:0007669"/>
    <property type="project" value="TreeGrafter"/>
</dbReference>
<feature type="binding site" evidence="9">
    <location>
        <position position="778"/>
    </location>
    <ligand>
        <name>substrate</name>
    </ligand>
</feature>
<evidence type="ECO:0000256" key="8">
    <source>
        <dbReference type="PIRSR" id="PIRSR634016-1"/>
    </source>
</evidence>
<dbReference type="Gene3D" id="2.60.40.1910">
    <property type="match status" value="1"/>
</dbReference>
<dbReference type="GO" id="GO:0006508">
    <property type="term" value="P:proteolysis"/>
    <property type="evidence" value="ECO:0007669"/>
    <property type="project" value="UniProtKB-KW"/>
</dbReference>
<dbReference type="SUPFAM" id="SSF63737">
    <property type="entry name" value="Leukotriene A4 hydrolase N-terminal domain"/>
    <property type="match status" value="1"/>
</dbReference>
<reference evidence="16 17" key="1">
    <citation type="journal article" date="2013" name="BMC Genomics">
        <title>Genome sequencing and comparative genomics of honey bee microsporidia, Nosema apis reveal novel insights into host-parasite interactions.</title>
        <authorList>
            <person name="Chen Yp."/>
            <person name="Pettis J.S."/>
            <person name="Zhao Y."/>
            <person name="Liu X."/>
            <person name="Tallon L.J."/>
            <person name="Sadzewicz L.D."/>
            <person name="Li R."/>
            <person name="Zheng H."/>
            <person name="Huang S."/>
            <person name="Zhang X."/>
            <person name="Hamilton M.C."/>
            <person name="Pernal S.F."/>
            <person name="Melathopoulos A.P."/>
            <person name="Yan X."/>
            <person name="Evans J.D."/>
        </authorList>
    </citation>
    <scope>NUCLEOTIDE SEQUENCE [LARGE SCALE GENOMIC DNA]</scope>
    <source>
        <strain evidence="16 17">BRL 01</strain>
    </source>
</reference>
<evidence type="ECO:0000256" key="5">
    <source>
        <dbReference type="ARBA" id="ARBA00022801"/>
    </source>
</evidence>
<evidence type="ECO:0000313" key="16">
    <source>
        <dbReference type="EMBL" id="EQB60459.1"/>
    </source>
</evidence>
<proteinExistence type="inferred from homology"/>
<feature type="site" description="Transition state stabilizer" evidence="11">
    <location>
        <position position="377"/>
    </location>
</feature>
<protein>
    <recommendedName>
        <fullName evidence="12">Aminopeptidase</fullName>
        <ecNumber evidence="12">3.4.11.-</ecNumber>
    </recommendedName>
</protein>
<gene>
    <name evidence="16" type="ORF">NAPIS_ORF01968</name>
</gene>
<dbReference type="CDD" id="cd09601">
    <property type="entry name" value="M1_APN-Q_like"/>
    <property type="match status" value="1"/>
</dbReference>
<sequence length="840" mass="97080">MREVLDYTVVPKHYDLKVKINPNCFSGEVTIYLHVNQKTNKFNFNSLELDLNKFILTVNNVEIETKIKDNDLGVISVELVNSELKKDDDVFVYIEFTGQYSDDMWGFYKSKYNLYDLYSTDFEPTNARKAFPCWDQPDMKATFNIAVEPLEGYCALSNSSLKEIKDGVYYFNTTPKMSTYIVAYISGVLESYNINTKRNVPIKVYAHPDETEWGAYAAKVAAECLDFFEEYFGIDYPLPKLDLVTIPTFVSGAMENWGLVTFRKTSLLYKEGSSSLRSKKIIAETVCHELAHMWFGNLVTMKWWNDLWLNEGFATWAASLAMYNLSKNLIDWDVWTDFISNDIEAGMTYDCLDSSHPIAVEVNNPSEISQIFDNISYSKGASMIRMLEGYIGAETFRDGIRKYLNNFKFDNATTDDLWKSFPESLNVADLMNDWINRKGYPILKVGDTPENDEIYPDSVELADKNTIINENDMFLFIRQHRFLMANRDTTDLWKVPVCIKWFNEESNIQNILITLRDCKIKKNSSLYKFNFGATGFYRVQYPLHDLTNLLAHDLSTPDRLNIVNDLFAIIDSKQRKAYDGVILSKCFKEETNADILSAVLSSLYKFKSIFYDSENAQKNLQKNILDLVATKARQIDLFKILNVEKMSTNKILLQYAFLSGDEQTILNLQSAYKRKDNVCPDYLGSVFSASADLKYEELFNIYCESKLPEEKVVALSSLAMIQNSDILLKMLKKYQEIEPHNSIYLFLPLSSNIKNRKMILNFVCDEFDNIRSFMKNDRLFQYVIERILGIASTKDMANRIKDILINKRGGEITSAVDKTIEKICHTLEFKKFNENMTHEN</sequence>
<dbReference type="Pfam" id="PF01433">
    <property type="entry name" value="Peptidase_M1"/>
    <property type="match status" value="1"/>
</dbReference>
<keyword evidence="4 10" id="KW-0479">Metal-binding</keyword>
<dbReference type="GO" id="GO:0042277">
    <property type="term" value="F:peptide binding"/>
    <property type="evidence" value="ECO:0007669"/>
    <property type="project" value="TreeGrafter"/>
</dbReference>
<dbReference type="GO" id="GO:0005737">
    <property type="term" value="C:cytoplasm"/>
    <property type="evidence" value="ECO:0007669"/>
    <property type="project" value="TreeGrafter"/>
</dbReference>
<evidence type="ECO:0000256" key="9">
    <source>
        <dbReference type="PIRSR" id="PIRSR634016-2"/>
    </source>
</evidence>
<evidence type="ECO:0000259" key="13">
    <source>
        <dbReference type="Pfam" id="PF01433"/>
    </source>
</evidence>
<dbReference type="GO" id="GO:0008270">
    <property type="term" value="F:zinc ion binding"/>
    <property type="evidence" value="ECO:0007669"/>
    <property type="project" value="UniProtKB-UniRule"/>
</dbReference>
<name>T0L7J0_9MICR</name>
<dbReference type="InterPro" id="IPR001930">
    <property type="entry name" value="Peptidase_M1"/>
</dbReference>
<evidence type="ECO:0000256" key="1">
    <source>
        <dbReference type="ARBA" id="ARBA00010136"/>
    </source>
</evidence>
<dbReference type="InterPro" id="IPR027268">
    <property type="entry name" value="Peptidase_M4/M1_CTD_sf"/>
</dbReference>
<keyword evidence="17" id="KW-1185">Reference proteome</keyword>
<feature type="active site" description="Proton acceptor" evidence="8">
    <location>
        <position position="289"/>
    </location>
</feature>
<dbReference type="Proteomes" id="UP000053780">
    <property type="component" value="Unassembled WGS sequence"/>
</dbReference>
<dbReference type="GO" id="GO:0070006">
    <property type="term" value="F:metalloaminopeptidase activity"/>
    <property type="evidence" value="ECO:0007669"/>
    <property type="project" value="TreeGrafter"/>
</dbReference>
<dbReference type="Pfam" id="PF11838">
    <property type="entry name" value="ERAP1_C"/>
    <property type="match status" value="1"/>
</dbReference>
<feature type="domain" description="ERAP1-like C-terminal" evidence="14">
    <location>
        <begin position="526"/>
        <end position="823"/>
    </location>
</feature>
<keyword evidence="7 12" id="KW-0482">Metalloprotease</keyword>
<evidence type="ECO:0000256" key="4">
    <source>
        <dbReference type="ARBA" id="ARBA00022723"/>
    </source>
</evidence>
<dbReference type="EMBL" id="KE647285">
    <property type="protein sequence ID" value="EQB60459.1"/>
    <property type="molecule type" value="Genomic_DNA"/>
</dbReference>
<dbReference type="SUPFAM" id="SSF55486">
    <property type="entry name" value="Metalloproteases ('zincins'), catalytic domain"/>
    <property type="match status" value="1"/>
</dbReference>
<keyword evidence="6 10" id="KW-0862">Zinc</keyword>
<dbReference type="VEuPathDB" id="MicrosporidiaDB:NAPIS_ORF01968"/>
<dbReference type="MEROPS" id="M01.A25"/>
<evidence type="ECO:0000313" key="17">
    <source>
        <dbReference type="Proteomes" id="UP000053780"/>
    </source>
</evidence>
<feature type="domain" description="Aminopeptidase N-like N-terminal" evidence="15">
    <location>
        <begin position="10"/>
        <end position="181"/>
    </location>
</feature>
<feature type="binding site" evidence="10">
    <location>
        <position position="311"/>
    </location>
    <ligand>
        <name>Zn(2+)</name>
        <dbReference type="ChEBI" id="CHEBI:29105"/>
        <note>catalytic</note>
    </ligand>
</feature>
<dbReference type="InterPro" id="IPR045357">
    <property type="entry name" value="Aminopeptidase_N-like_N"/>
</dbReference>
<feature type="binding site" evidence="9">
    <location>
        <begin position="252"/>
        <end position="256"/>
    </location>
    <ligand>
        <name>substrate</name>
    </ligand>
</feature>
<feature type="binding site" evidence="9">
    <location>
        <position position="123"/>
    </location>
    <ligand>
        <name>substrate</name>
    </ligand>
</feature>
<dbReference type="Gene3D" id="2.60.40.1730">
    <property type="entry name" value="tricorn interacting facor f3 domain"/>
    <property type="match status" value="1"/>
</dbReference>
<dbReference type="InterPro" id="IPR050344">
    <property type="entry name" value="Peptidase_M1_aminopeptidases"/>
</dbReference>
<accession>T0L7J0</accession>
<comment type="cofactor">
    <cofactor evidence="10 12">
        <name>Zn(2+)</name>
        <dbReference type="ChEBI" id="CHEBI:29105"/>
    </cofactor>
    <text evidence="10 12">Binds 1 zinc ion per subunit.</text>
</comment>
<dbReference type="HOGENOM" id="CLU_003705_0_3_1"/>
<comment type="similarity">
    <text evidence="1 12">Belongs to the peptidase M1 family.</text>
</comment>
<dbReference type="InterPro" id="IPR042097">
    <property type="entry name" value="Aminopeptidase_N-like_N_sf"/>
</dbReference>
<dbReference type="PANTHER" id="PTHR11533">
    <property type="entry name" value="PROTEASE M1 ZINC METALLOPROTEASE"/>
    <property type="match status" value="1"/>
</dbReference>
<dbReference type="FunFam" id="1.10.390.10:FF:000006">
    <property type="entry name" value="Puromycin-sensitive aminopeptidase"/>
    <property type="match status" value="1"/>
</dbReference>
<evidence type="ECO:0000256" key="2">
    <source>
        <dbReference type="ARBA" id="ARBA00022438"/>
    </source>
</evidence>
<dbReference type="Gene3D" id="1.25.50.20">
    <property type="match status" value="1"/>
</dbReference>
<organism evidence="16 17">
    <name type="scientific">Vairimorpha apis BRL 01</name>
    <dbReference type="NCBI Taxonomy" id="1037528"/>
    <lineage>
        <taxon>Eukaryota</taxon>
        <taxon>Fungi</taxon>
        <taxon>Fungi incertae sedis</taxon>
        <taxon>Microsporidia</taxon>
        <taxon>Nosematidae</taxon>
        <taxon>Vairimorpha</taxon>
    </lineage>
</organism>
<keyword evidence="2 12" id="KW-0031">Aminopeptidase</keyword>
<dbReference type="AlphaFoldDB" id="T0L7J0"/>
<feature type="domain" description="Peptidase M1 membrane alanine aminopeptidase" evidence="13">
    <location>
        <begin position="216"/>
        <end position="434"/>
    </location>
</feature>
<evidence type="ECO:0000256" key="7">
    <source>
        <dbReference type="ARBA" id="ARBA00023049"/>
    </source>
</evidence>
<dbReference type="Pfam" id="PF17900">
    <property type="entry name" value="Peptidase_M1_N"/>
    <property type="match status" value="1"/>
</dbReference>
<evidence type="ECO:0000256" key="11">
    <source>
        <dbReference type="PIRSR" id="PIRSR634016-4"/>
    </source>
</evidence>
<evidence type="ECO:0000256" key="3">
    <source>
        <dbReference type="ARBA" id="ARBA00022670"/>
    </source>
</evidence>
<keyword evidence="3 12" id="KW-0645">Protease</keyword>
<dbReference type="PANTHER" id="PTHR11533:SF299">
    <property type="entry name" value="AMINOPEPTIDASE"/>
    <property type="match status" value="1"/>
</dbReference>
<evidence type="ECO:0000259" key="15">
    <source>
        <dbReference type="Pfam" id="PF17900"/>
    </source>
</evidence>
<evidence type="ECO:0000256" key="6">
    <source>
        <dbReference type="ARBA" id="ARBA00022833"/>
    </source>
</evidence>
<dbReference type="PRINTS" id="PR00756">
    <property type="entry name" value="ALADIPTASE"/>
</dbReference>
<dbReference type="GO" id="GO:0043171">
    <property type="term" value="P:peptide catabolic process"/>
    <property type="evidence" value="ECO:0007669"/>
    <property type="project" value="TreeGrafter"/>
</dbReference>
<evidence type="ECO:0000256" key="10">
    <source>
        <dbReference type="PIRSR" id="PIRSR634016-3"/>
    </source>
</evidence>
<keyword evidence="5 12" id="KW-0378">Hydrolase</keyword>
<dbReference type="InterPro" id="IPR024571">
    <property type="entry name" value="ERAP1-like_C_dom"/>
</dbReference>
<dbReference type="OrthoDB" id="10031169at2759"/>
<dbReference type="GO" id="GO:0016020">
    <property type="term" value="C:membrane"/>
    <property type="evidence" value="ECO:0007669"/>
    <property type="project" value="TreeGrafter"/>
</dbReference>
<evidence type="ECO:0000256" key="12">
    <source>
        <dbReference type="RuleBase" id="RU364040"/>
    </source>
</evidence>
<evidence type="ECO:0000259" key="14">
    <source>
        <dbReference type="Pfam" id="PF11838"/>
    </source>
</evidence>
<feature type="binding site" evidence="10">
    <location>
        <position position="292"/>
    </location>
    <ligand>
        <name>Zn(2+)</name>
        <dbReference type="ChEBI" id="CHEBI:29105"/>
        <note>catalytic</note>
    </ligand>
</feature>
<dbReference type="EC" id="3.4.11.-" evidence="12"/>
<dbReference type="InterPro" id="IPR034016">
    <property type="entry name" value="M1_APN-typ"/>
</dbReference>
<feature type="binding site" evidence="10">
    <location>
        <position position="288"/>
    </location>
    <ligand>
        <name>Zn(2+)</name>
        <dbReference type="ChEBI" id="CHEBI:29105"/>
        <note>catalytic</note>
    </ligand>
</feature>